<accession>A0A8C3V2N6</accession>
<protein>
    <submittedName>
        <fullName evidence="2">Uncharacterized protein</fullName>
    </submittedName>
</protein>
<dbReference type="Proteomes" id="UP000694563">
    <property type="component" value="Chromosome 10"/>
</dbReference>
<keyword evidence="3" id="KW-1185">Reference proteome</keyword>
<reference evidence="2" key="3">
    <citation type="submission" date="2025-09" db="UniProtKB">
        <authorList>
            <consortium name="Ensembl"/>
        </authorList>
    </citation>
    <scope>IDENTIFICATION</scope>
</reference>
<dbReference type="AlphaFoldDB" id="A0A8C3V2N6"/>
<sequence>PSKRWDAGRNSDTPVQHLQDVAVDDDGQAGHTGQEPDGDAGDSGYKHGAADPRLHRVHDGQVAVDAQAREQEHAGVQVETDPRRGQLAQTVAKRPLVLHGRVGCPEGQSYQKTQVSQCQVEKKDAGYCFQFHVAVNDNNDQAVPKYAYDEDDAVNGWNHNVDVAVPS</sequence>
<evidence type="ECO:0000256" key="1">
    <source>
        <dbReference type="SAM" id="MobiDB-lite"/>
    </source>
</evidence>
<organism evidence="2 3">
    <name type="scientific">Catharus ustulatus</name>
    <name type="common">Russet-backed thrush</name>
    <name type="synonym">Hylocichla ustulatus</name>
    <dbReference type="NCBI Taxonomy" id="91951"/>
    <lineage>
        <taxon>Eukaryota</taxon>
        <taxon>Metazoa</taxon>
        <taxon>Chordata</taxon>
        <taxon>Craniata</taxon>
        <taxon>Vertebrata</taxon>
        <taxon>Euteleostomi</taxon>
        <taxon>Archelosauria</taxon>
        <taxon>Archosauria</taxon>
        <taxon>Dinosauria</taxon>
        <taxon>Saurischia</taxon>
        <taxon>Theropoda</taxon>
        <taxon>Coelurosauria</taxon>
        <taxon>Aves</taxon>
        <taxon>Neognathae</taxon>
        <taxon>Neoaves</taxon>
        <taxon>Telluraves</taxon>
        <taxon>Australaves</taxon>
        <taxon>Passeriformes</taxon>
        <taxon>Turdidae</taxon>
        <taxon>Catharus</taxon>
    </lineage>
</organism>
<name>A0A8C3V2N6_CATUS</name>
<reference evidence="2" key="2">
    <citation type="submission" date="2025-08" db="UniProtKB">
        <authorList>
            <consortium name="Ensembl"/>
        </authorList>
    </citation>
    <scope>IDENTIFICATION</scope>
</reference>
<dbReference type="Ensembl" id="ENSCUST00005025625.1">
    <property type="protein sequence ID" value="ENSCUSP00005024751.1"/>
    <property type="gene ID" value="ENSCUSG00005015425.1"/>
</dbReference>
<feature type="region of interest" description="Disordered" evidence="1">
    <location>
        <begin position="1"/>
        <end position="53"/>
    </location>
</feature>
<evidence type="ECO:0000313" key="2">
    <source>
        <dbReference type="Ensembl" id="ENSCUSP00005024751.1"/>
    </source>
</evidence>
<proteinExistence type="predicted"/>
<feature type="compositionally biased region" description="Basic and acidic residues" evidence="1">
    <location>
        <begin position="44"/>
        <end position="53"/>
    </location>
</feature>
<reference evidence="2" key="1">
    <citation type="submission" date="2020-10" db="EMBL/GenBank/DDBJ databases">
        <title>Catharus ustulatus (Swainson's thrush) genome, bCatUst1, primary haplotype v2.</title>
        <authorList>
            <person name="Delmore K."/>
            <person name="Vafadar M."/>
            <person name="Formenti G."/>
            <person name="Chow W."/>
            <person name="Pelan S."/>
            <person name="Howe K."/>
            <person name="Rhie A."/>
            <person name="Mountcastle J."/>
            <person name="Haase B."/>
            <person name="Fedrigo O."/>
            <person name="Jarvis E.D."/>
        </authorList>
    </citation>
    <scope>NUCLEOTIDE SEQUENCE [LARGE SCALE GENOMIC DNA]</scope>
</reference>
<evidence type="ECO:0000313" key="3">
    <source>
        <dbReference type="Proteomes" id="UP000694563"/>
    </source>
</evidence>